<accession>A0AAV2SIQ8</accession>
<dbReference type="PRINTS" id="PR00109">
    <property type="entry name" value="TYRKINASE"/>
</dbReference>
<dbReference type="Pfam" id="PF07714">
    <property type="entry name" value="PK_Tyr_Ser-Thr"/>
    <property type="match status" value="1"/>
</dbReference>
<dbReference type="InterPro" id="IPR015116">
    <property type="entry name" value="Cdc42-bd-like"/>
</dbReference>
<dbReference type="GO" id="GO:0005737">
    <property type="term" value="C:cytoplasm"/>
    <property type="evidence" value="ECO:0007669"/>
    <property type="project" value="UniProtKB-SubCell"/>
</dbReference>
<sequence>MTEQKKVPFPWCAPESLKKKEFSHASDVWMYAVTLWETFSFGEDPWAGLNGAQILRKIDQEKERLAPPEACPSDMYDLMLDCWSHDPSERPGFIAIYEQVSAIMPVVMKALQPLDDPSKMKINADDAIAIIDGTPENYWWKGQNQRTFEIAQLPRSIMDPLRPRANEDISKPLTNSFIHTGHGGISGKSWGSPAFIDDMFLRNPMEPPDKHSKPMSPR</sequence>
<dbReference type="FunFam" id="4.10.680.10:FF:000001">
    <property type="entry name" value="activated CDC42 kinase 1 isoform X1"/>
    <property type="match status" value="1"/>
</dbReference>
<feature type="domain" description="Protein kinase" evidence="10">
    <location>
        <begin position="1"/>
        <end position="107"/>
    </location>
</feature>
<dbReference type="AlphaFoldDB" id="A0AAV2SIQ8"/>
<dbReference type="InterPro" id="IPR011009">
    <property type="entry name" value="Kinase-like_dom_sf"/>
</dbReference>
<evidence type="ECO:0000256" key="1">
    <source>
        <dbReference type="ARBA" id="ARBA00004496"/>
    </source>
</evidence>
<dbReference type="InterPro" id="IPR001245">
    <property type="entry name" value="Ser-Thr/Tyr_kinase_cat_dom"/>
</dbReference>
<dbReference type="SUPFAM" id="SSF50044">
    <property type="entry name" value="SH3-domain"/>
    <property type="match status" value="1"/>
</dbReference>
<keyword evidence="6" id="KW-0547">Nucleotide-binding</keyword>
<protein>
    <recommendedName>
        <fullName evidence="2">non-specific protein-tyrosine kinase</fullName>
        <ecNumber evidence="2">2.7.10.2</ecNumber>
    </recommendedName>
</protein>
<dbReference type="Gene3D" id="1.10.510.10">
    <property type="entry name" value="Transferase(Phosphotransferase) domain 1"/>
    <property type="match status" value="1"/>
</dbReference>
<dbReference type="InterPro" id="IPR037085">
    <property type="entry name" value="Cdc42-bd-like_dom_sf"/>
</dbReference>
<evidence type="ECO:0000259" key="10">
    <source>
        <dbReference type="PROSITE" id="PS50011"/>
    </source>
</evidence>
<evidence type="ECO:0000256" key="3">
    <source>
        <dbReference type="ARBA" id="ARBA00022443"/>
    </source>
</evidence>
<proteinExistence type="predicted"/>
<dbReference type="GO" id="GO:0004715">
    <property type="term" value="F:non-membrane spanning protein tyrosine kinase activity"/>
    <property type="evidence" value="ECO:0007669"/>
    <property type="project" value="UniProtKB-EC"/>
</dbReference>
<evidence type="ECO:0000256" key="8">
    <source>
        <dbReference type="ARBA" id="ARBA00022840"/>
    </source>
</evidence>
<name>A0AAV2SIQ8_MEGNR</name>
<dbReference type="Pfam" id="PF09027">
    <property type="entry name" value="GTPase_binding"/>
    <property type="match status" value="1"/>
</dbReference>
<dbReference type="Gene3D" id="4.10.680.10">
    <property type="entry name" value="Cdc42-like binding domain"/>
    <property type="match status" value="1"/>
</dbReference>
<keyword evidence="7" id="KW-0418">Kinase</keyword>
<evidence type="ECO:0000256" key="2">
    <source>
        <dbReference type="ARBA" id="ARBA00011903"/>
    </source>
</evidence>
<dbReference type="InterPro" id="IPR020635">
    <property type="entry name" value="Tyr_kinase_cat_dom"/>
</dbReference>
<dbReference type="InterPro" id="IPR050198">
    <property type="entry name" value="Non-receptor_tyrosine_kinases"/>
</dbReference>
<dbReference type="PROSITE" id="PS50011">
    <property type="entry name" value="PROTEIN_KINASE_DOM"/>
    <property type="match status" value="1"/>
</dbReference>
<dbReference type="InterPro" id="IPR000719">
    <property type="entry name" value="Prot_kinase_dom"/>
</dbReference>
<dbReference type="GO" id="GO:0005524">
    <property type="term" value="F:ATP binding"/>
    <property type="evidence" value="ECO:0007669"/>
    <property type="project" value="UniProtKB-KW"/>
</dbReference>
<evidence type="ECO:0000256" key="9">
    <source>
        <dbReference type="ARBA" id="ARBA00023137"/>
    </source>
</evidence>
<dbReference type="InterPro" id="IPR036028">
    <property type="entry name" value="SH3-like_dom_sf"/>
</dbReference>
<dbReference type="EMBL" id="CAXKWB010073805">
    <property type="protein sequence ID" value="CAL4197556.1"/>
    <property type="molecule type" value="Genomic_DNA"/>
</dbReference>
<evidence type="ECO:0000313" key="11">
    <source>
        <dbReference type="EMBL" id="CAL4197556.1"/>
    </source>
</evidence>
<comment type="caution">
    <text evidence="11">The sequence shown here is derived from an EMBL/GenBank/DDBJ whole genome shotgun (WGS) entry which is preliminary data.</text>
</comment>
<keyword evidence="9" id="KW-0829">Tyrosine-protein kinase</keyword>
<keyword evidence="12" id="KW-1185">Reference proteome</keyword>
<keyword evidence="4" id="KW-0963">Cytoplasm</keyword>
<dbReference type="EC" id="2.7.10.2" evidence="2"/>
<comment type="subcellular location">
    <subcellularLocation>
        <location evidence="1">Cytoplasm</location>
    </subcellularLocation>
</comment>
<dbReference type="SMART" id="SM00219">
    <property type="entry name" value="TyrKc"/>
    <property type="match status" value="1"/>
</dbReference>
<dbReference type="Proteomes" id="UP001497623">
    <property type="component" value="Unassembled WGS sequence"/>
</dbReference>
<evidence type="ECO:0000256" key="5">
    <source>
        <dbReference type="ARBA" id="ARBA00022679"/>
    </source>
</evidence>
<dbReference type="PANTHER" id="PTHR24418">
    <property type="entry name" value="TYROSINE-PROTEIN KINASE"/>
    <property type="match status" value="1"/>
</dbReference>
<organism evidence="11 12">
    <name type="scientific">Meganyctiphanes norvegica</name>
    <name type="common">Northern krill</name>
    <name type="synonym">Thysanopoda norvegica</name>
    <dbReference type="NCBI Taxonomy" id="48144"/>
    <lineage>
        <taxon>Eukaryota</taxon>
        <taxon>Metazoa</taxon>
        <taxon>Ecdysozoa</taxon>
        <taxon>Arthropoda</taxon>
        <taxon>Crustacea</taxon>
        <taxon>Multicrustacea</taxon>
        <taxon>Malacostraca</taxon>
        <taxon>Eumalacostraca</taxon>
        <taxon>Eucarida</taxon>
        <taxon>Euphausiacea</taxon>
        <taxon>Euphausiidae</taxon>
        <taxon>Meganyctiphanes</taxon>
    </lineage>
</organism>
<reference evidence="11 12" key="1">
    <citation type="submission" date="2024-05" db="EMBL/GenBank/DDBJ databases">
        <authorList>
            <person name="Wallberg A."/>
        </authorList>
    </citation>
    <scope>NUCLEOTIDE SEQUENCE [LARGE SCALE GENOMIC DNA]</scope>
</reference>
<keyword evidence="8" id="KW-0067">ATP-binding</keyword>
<dbReference type="SUPFAM" id="SSF56112">
    <property type="entry name" value="Protein kinase-like (PK-like)"/>
    <property type="match status" value="1"/>
</dbReference>
<evidence type="ECO:0000256" key="7">
    <source>
        <dbReference type="ARBA" id="ARBA00022777"/>
    </source>
</evidence>
<evidence type="ECO:0000313" key="12">
    <source>
        <dbReference type="Proteomes" id="UP001497623"/>
    </source>
</evidence>
<feature type="non-terminal residue" evidence="11">
    <location>
        <position position="218"/>
    </location>
</feature>
<gene>
    <name evidence="11" type="ORF">MNOR_LOCUS37278</name>
</gene>
<evidence type="ECO:0000256" key="6">
    <source>
        <dbReference type="ARBA" id="ARBA00022741"/>
    </source>
</evidence>
<dbReference type="GO" id="GO:0002009">
    <property type="term" value="P:morphogenesis of an epithelium"/>
    <property type="evidence" value="ECO:0007669"/>
    <property type="project" value="UniProtKB-ARBA"/>
</dbReference>
<evidence type="ECO:0000256" key="4">
    <source>
        <dbReference type="ARBA" id="ARBA00022490"/>
    </source>
</evidence>
<keyword evidence="3" id="KW-0728">SH3 domain</keyword>
<keyword evidence="5" id="KW-0808">Transferase</keyword>